<feature type="domain" description="COI1 F-box" evidence="1">
    <location>
        <begin position="4"/>
        <end position="39"/>
    </location>
</feature>
<evidence type="ECO:0000313" key="2">
    <source>
        <dbReference type="EMBL" id="GJT13544.1"/>
    </source>
</evidence>
<reference evidence="2" key="1">
    <citation type="journal article" date="2022" name="Int. J. Mol. Sci.">
        <title>Draft Genome of Tanacetum Coccineum: Genomic Comparison of Closely Related Tanacetum-Family Plants.</title>
        <authorList>
            <person name="Yamashiro T."/>
            <person name="Shiraishi A."/>
            <person name="Nakayama K."/>
            <person name="Satake H."/>
        </authorList>
    </citation>
    <scope>NUCLEOTIDE SEQUENCE</scope>
</reference>
<sequence>MAPTKVEEEVLDLVIPYIYNVEDQNSVSLVSHKFYEIDSRLSKRFPFIESLTLKGPPFGFNQRYHYDMPITPWIQQLALEFRCLKELHIHGLAINDEDLEILARTHGFSVHLASSTYRGFLIETGDSTVMVSLGDISNEALEGVGTHLKNMRDCRIWLGKEDGISDLPLDNGVRAMLMGCKKLEWLDISLCYEGLTDVGLEYIRKYGANLWFLSLTCIGNSNAGLVKLSEGCPRLRKLRLRCCPFSKQAVTSSVFNIPTLRKEQAEKEVSNKRRNIRRMVEVEMSKMKSKHKGKKSLR</sequence>
<gene>
    <name evidence="2" type="ORF">Tco_0860586</name>
</gene>
<organism evidence="2 3">
    <name type="scientific">Tanacetum coccineum</name>
    <dbReference type="NCBI Taxonomy" id="301880"/>
    <lineage>
        <taxon>Eukaryota</taxon>
        <taxon>Viridiplantae</taxon>
        <taxon>Streptophyta</taxon>
        <taxon>Embryophyta</taxon>
        <taxon>Tracheophyta</taxon>
        <taxon>Spermatophyta</taxon>
        <taxon>Magnoliopsida</taxon>
        <taxon>eudicotyledons</taxon>
        <taxon>Gunneridae</taxon>
        <taxon>Pentapetalae</taxon>
        <taxon>asterids</taxon>
        <taxon>campanulids</taxon>
        <taxon>Asterales</taxon>
        <taxon>Asteraceae</taxon>
        <taxon>Asteroideae</taxon>
        <taxon>Anthemideae</taxon>
        <taxon>Anthemidinae</taxon>
        <taxon>Tanacetum</taxon>
    </lineage>
</organism>
<dbReference type="SUPFAM" id="SSF52047">
    <property type="entry name" value="RNI-like"/>
    <property type="match status" value="1"/>
</dbReference>
<dbReference type="SMART" id="SM00367">
    <property type="entry name" value="LRR_CC"/>
    <property type="match status" value="2"/>
</dbReference>
<dbReference type="Proteomes" id="UP001151760">
    <property type="component" value="Unassembled WGS sequence"/>
</dbReference>
<protein>
    <submittedName>
        <fullName evidence="2">Nucleosome assembly protein 1,4</fullName>
    </submittedName>
</protein>
<evidence type="ECO:0000313" key="3">
    <source>
        <dbReference type="Proteomes" id="UP001151760"/>
    </source>
</evidence>
<dbReference type="PANTHER" id="PTHR16134">
    <property type="entry name" value="F-BOX/TPR REPEAT PROTEIN POF3"/>
    <property type="match status" value="1"/>
</dbReference>
<dbReference type="Pfam" id="PF18511">
    <property type="entry name" value="F-box_5"/>
    <property type="match status" value="1"/>
</dbReference>
<dbReference type="EMBL" id="BQNB010013238">
    <property type="protein sequence ID" value="GJT13544.1"/>
    <property type="molecule type" value="Genomic_DNA"/>
</dbReference>
<dbReference type="InterPro" id="IPR006553">
    <property type="entry name" value="Leu-rich_rpt_Cys-con_subtyp"/>
</dbReference>
<dbReference type="InterPro" id="IPR041567">
    <property type="entry name" value="COI1_F-box"/>
</dbReference>
<accession>A0ABQ5BJE5</accession>
<evidence type="ECO:0000259" key="1">
    <source>
        <dbReference type="Pfam" id="PF18511"/>
    </source>
</evidence>
<keyword evidence="3" id="KW-1185">Reference proteome</keyword>
<reference evidence="2" key="2">
    <citation type="submission" date="2022-01" db="EMBL/GenBank/DDBJ databases">
        <authorList>
            <person name="Yamashiro T."/>
            <person name="Shiraishi A."/>
            <person name="Satake H."/>
            <person name="Nakayama K."/>
        </authorList>
    </citation>
    <scope>NUCLEOTIDE SEQUENCE</scope>
</reference>
<dbReference type="Gene3D" id="3.80.10.10">
    <property type="entry name" value="Ribonuclease Inhibitor"/>
    <property type="match status" value="2"/>
</dbReference>
<name>A0ABQ5BJE5_9ASTR</name>
<dbReference type="InterPro" id="IPR032675">
    <property type="entry name" value="LRR_dom_sf"/>
</dbReference>
<dbReference type="PANTHER" id="PTHR16134:SF43">
    <property type="entry name" value="CORONATINE-INSENSITIVE PROTEIN 1"/>
    <property type="match status" value="1"/>
</dbReference>
<proteinExistence type="predicted"/>
<comment type="caution">
    <text evidence="2">The sequence shown here is derived from an EMBL/GenBank/DDBJ whole genome shotgun (WGS) entry which is preliminary data.</text>
</comment>